<dbReference type="Proteomes" id="UP000789901">
    <property type="component" value="Unassembled WGS sequence"/>
</dbReference>
<dbReference type="EMBL" id="CAJVQB010049358">
    <property type="protein sequence ID" value="CAG8834438.1"/>
    <property type="molecule type" value="Genomic_DNA"/>
</dbReference>
<sequence length="216" mass="25343">MQTKGYTKNHEQLLLTQFVTSIDIQFDKNKSEPKVKYRTKGNNYQILRDDVLFDSIEKAKGYFKYKNCIGKTQARFCSRNHHIQTFIAQIDSLILLKEGKEIPQKFYNKSYYSFIKSYPALGQILEAVETNELEDWIGKLLMSISTLLVRWITTNLASPTIRLIHKKRNKNNEYFDVHRINSSVFAEPITIWQSAYNYYSLTICAKDQTKVAEMIE</sequence>
<name>A0ABN7WLI0_GIGMA</name>
<protein>
    <submittedName>
        <fullName evidence="1">31328_t:CDS:1</fullName>
    </submittedName>
</protein>
<evidence type="ECO:0000313" key="2">
    <source>
        <dbReference type="Proteomes" id="UP000789901"/>
    </source>
</evidence>
<feature type="non-terminal residue" evidence="1">
    <location>
        <position position="216"/>
    </location>
</feature>
<keyword evidence="2" id="KW-1185">Reference proteome</keyword>
<gene>
    <name evidence="1" type="ORF">GMARGA_LOCUS32057</name>
</gene>
<proteinExistence type="predicted"/>
<organism evidence="1 2">
    <name type="scientific">Gigaspora margarita</name>
    <dbReference type="NCBI Taxonomy" id="4874"/>
    <lineage>
        <taxon>Eukaryota</taxon>
        <taxon>Fungi</taxon>
        <taxon>Fungi incertae sedis</taxon>
        <taxon>Mucoromycota</taxon>
        <taxon>Glomeromycotina</taxon>
        <taxon>Glomeromycetes</taxon>
        <taxon>Diversisporales</taxon>
        <taxon>Gigasporaceae</taxon>
        <taxon>Gigaspora</taxon>
    </lineage>
</organism>
<accession>A0ABN7WLI0</accession>
<comment type="caution">
    <text evidence="1">The sequence shown here is derived from an EMBL/GenBank/DDBJ whole genome shotgun (WGS) entry which is preliminary data.</text>
</comment>
<evidence type="ECO:0000313" key="1">
    <source>
        <dbReference type="EMBL" id="CAG8834438.1"/>
    </source>
</evidence>
<reference evidence="1 2" key="1">
    <citation type="submission" date="2021-06" db="EMBL/GenBank/DDBJ databases">
        <authorList>
            <person name="Kallberg Y."/>
            <person name="Tangrot J."/>
            <person name="Rosling A."/>
        </authorList>
    </citation>
    <scope>NUCLEOTIDE SEQUENCE [LARGE SCALE GENOMIC DNA]</scope>
    <source>
        <strain evidence="1 2">120-4 pot B 10/14</strain>
    </source>
</reference>